<name>A0ABU7XWU0_9FLAO</name>
<dbReference type="Proteomes" id="UP001337305">
    <property type="component" value="Unassembled WGS sequence"/>
</dbReference>
<feature type="chain" id="PRO_5047024271" evidence="10">
    <location>
        <begin position="23"/>
        <end position="1050"/>
    </location>
</feature>
<dbReference type="InterPro" id="IPR008969">
    <property type="entry name" value="CarboxyPept-like_regulatory"/>
</dbReference>
<feature type="domain" description="TonB-dependent receptor-like beta-barrel" evidence="11">
    <location>
        <begin position="456"/>
        <end position="1016"/>
    </location>
</feature>
<evidence type="ECO:0000256" key="7">
    <source>
        <dbReference type="ARBA" id="ARBA00023237"/>
    </source>
</evidence>
<dbReference type="NCBIfam" id="TIGR04057">
    <property type="entry name" value="SusC_RagA_signa"/>
    <property type="match status" value="1"/>
</dbReference>
<dbReference type="NCBIfam" id="TIGR04056">
    <property type="entry name" value="OMP_RagA_SusC"/>
    <property type="match status" value="1"/>
</dbReference>
<evidence type="ECO:0000256" key="2">
    <source>
        <dbReference type="ARBA" id="ARBA00022448"/>
    </source>
</evidence>
<dbReference type="InterPro" id="IPR023997">
    <property type="entry name" value="TonB-dep_OMP_SusC/RagA_CS"/>
</dbReference>
<keyword evidence="7 8" id="KW-0998">Cell outer membrane</keyword>
<gene>
    <name evidence="13" type="ORF">N1F79_18765</name>
</gene>
<keyword evidence="2 8" id="KW-0813">Transport</keyword>
<dbReference type="InterPro" id="IPR023996">
    <property type="entry name" value="TonB-dep_OMP_SusC/RagA"/>
</dbReference>
<dbReference type="RefSeq" id="WP_303307466.1">
    <property type="nucleotide sequence ID" value="NZ_JAODOP010000004.1"/>
</dbReference>
<dbReference type="SUPFAM" id="SSF49464">
    <property type="entry name" value="Carboxypeptidase regulatory domain-like"/>
    <property type="match status" value="1"/>
</dbReference>
<keyword evidence="13" id="KW-0675">Receptor</keyword>
<keyword evidence="6 8" id="KW-0472">Membrane</keyword>
<keyword evidence="3 8" id="KW-1134">Transmembrane beta strand</keyword>
<comment type="subcellular location">
    <subcellularLocation>
        <location evidence="1 8">Cell outer membrane</location>
        <topology evidence="1 8">Multi-pass membrane protein</topology>
    </subcellularLocation>
</comment>
<dbReference type="InterPro" id="IPR000531">
    <property type="entry name" value="Beta-barrel_TonB"/>
</dbReference>
<dbReference type="Gene3D" id="2.60.40.1120">
    <property type="entry name" value="Carboxypeptidase-like, regulatory domain"/>
    <property type="match status" value="1"/>
</dbReference>
<dbReference type="PROSITE" id="PS52016">
    <property type="entry name" value="TONB_DEPENDENT_REC_3"/>
    <property type="match status" value="1"/>
</dbReference>
<dbReference type="SUPFAM" id="SSF56935">
    <property type="entry name" value="Porins"/>
    <property type="match status" value="1"/>
</dbReference>
<feature type="signal peptide" evidence="10">
    <location>
        <begin position="1"/>
        <end position="22"/>
    </location>
</feature>
<dbReference type="Pfam" id="PF07715">
    <property type="entry name" value="Plug"/>
    <property type="match status" value="1"/>
</dbReference>
<dbReference type="InterPro" id="IPR037066">
    <property type="entry name" value="Plug_dom_sf"/>
</dbReference>
<keyword evidence="14" id="KW-1185">Reference proteome</keyword>
<feature type="domain" description="TonB-dependent receptor plug" evidence="12">
    <location>
        <begin position="115"/>
        <end position="222"/>
    </location>
</feature>
<dbReference type="InterPro" id="IPR012910">
    <property type="entry name" value="Plug_dom"/>
</dbReference>
<evidence type="ECO:0000256" key="4">
    <source>
        <dbReference type="ARBA" id="ARBA00022692"/>
    </source>
</evidence>
<organism evidence="13 14">
    <name type="scientific">Flavivirga spongiicola</name>
    <dbReference type="NCBI Taxonomy" id="421621"/>
    <lineage>
        <taxon>Bacteria</taxon>
        <taxon>Pseudomonadati</taxon>
        <taxon>Bacteroidota</taxon>
        <taxon>Flavobacteriia</taxon>
        <taxon>Flavobacteriales</taxon>
        <taxon>Flavobacteriaceae</taxon>
        <taxon>Flavivirga</taxon>
    </lineage>
</organism>
<evidence type="ECO:0000256" key="10">
    <source>
        <dbReference type="SAM" id="SignalP"/>
    </source>
</evidence>
<accession>A0ABU7XWU0</accession>
<evidence type="ECO:0000256" key="6">
    <source>
        <dbReference type="ARBA" id="ARBA00023136"/>
    </source>
</evidence>
<reference evidence="13 14" key="1">
    <citation type="submission" date="2022-09" db="EMBL/GenBank/DDBJ databases">
        <title>Genome sequencing of Flavivirga sp. MEBiC05379.</title>
        <authorList>
            <person name="Oh H.-M."/>
            <person name="Kwon K.K."/>
            <person name="Park M.J."/>
            <person name="Yang S.-H."/>
        </authorList>
    </citation>
    <scope>NUCLEOTIDE SEQUENCE [LARGE SCALE GENOMIC DNA]</scope>
    <source>
        <strain evidence="13 14">MEBiC05379</strain>
    </source>
</reference>
<dbReference type="Pfam" id="PF13715">
    <property type="entry name" value="CarbopepD_reg_2"/>
    <property type="match status" value="1"/>
</dbReference>
<evidence type="ECO:0000313" key="13">
    <source>
        <dbReference type="EMBL" id="MEF3835173.1"/>
    </source>
</evidence>
<comment type="caution">
    <text evidence="13">The sequence shown here is derived from an EMBL/GenBank/DDBJ whole genome shotgun (WGS) entry which is preliminary data.</text>
</comment>
<protein>
    <submittedName>
        <fullName evidence="13">TonB-dependent receptor</fullName>
    </submittedName>
</protein>
<keyword evidence="10" id="KW-0732">Signal</keyword>
<sequence>MKKLITNGLLLLFLVTTSSMQAQQKTVKGTITDGDGLPLSGASVIVKGTSKGTAADFDGRYTITVSENDILVMSFLGYITQEQVVSGKTTIDVTLTEDASKLDEIVVVGFGTQKKSNISGAVTTVKMDEVLGDRPVTTVSTALQGVAAGLLVVNSSGQPGRNNTSIELRGFGSINNATPPLILVDNVEMSLQDINPNDIENVSILKDAAASSIYGARGAWGVILITTKKPERDQKIKFDYRSTVSFSSPVQLPEKPSIYEFINVLKTAGITNYWSNQSVDTWLGYLEDYKVNPGNYPTGTVLDADGFNYPLKETYPIEQLLDSQGTVIKHDFSFSGGSAKSSYRVSTSYSEEDGIIVTDNDSFDKYNINAFLDTDLGKKIKSTTNIFYRKSERSNPIGRYNQAINEPVWLPTGNYTLEDGSVLPFDSPDNLERLLPHTKVKTDVIRMFQKVTYEPIDRLKFSGEFTFERGNTTTKGSNIQLRTVNRAQYVPNNSNPDLTSVSKNFSEYEQNAFNFYINYGLSFNEIHNIDAMAGYNKETSFSNGFNINRLNLLSTDVPAIDAAIGTIDGGDFFTETAVVGYFGRLQYNFKEKYFIEGNIRHDGSSKFPRSDRYGTFISFSGAWNVKKESFLADADWVSLLKFRGSYGEIGNQDIPGNPYPYISQWSPRDTWLLNESGVRYTTIQPGQLVSPSLTWETAQKTNLALDAAFLSNRLSTTFEVYQNRTLDMLIPGAELPAVLGTDAPVTNAGDLETKGWEADIAWRAGKGDFKYGLNFNMSNNETKITKFDNPAGLLTNFYEGQTIGEIWGYVTDGYYTIDDFVDGTLDANLNGDNRQLKDGVVAFESGAIPYPGDVKYVDLDGDGIVTDGENTLENPGDRKIIGNSRRGYIFGLNGNASYKGFDFSFALSGVGKRDRNLTGAKAWPYIGQFDDMFKHQLDIWTPDNQDAFYPRIYGNNANFSGDRGNYGHSRRTQTKYLRDASYIRINNITLGYSLPRDILEKIKFTKIRLFVSGENLHTFHQLPKGIDPDVNADGAYPVMKNIAIGAQLSF</sequence>
<evidence type="ECO:0000256" key="8">
    <source>
        <dbReference type="PROSITE-ProRule" id="PRU01360"/>
    </source>
</evidence>
<dbReference type="InterPro" id="IPR039426">
    <property type="entry name" value="TonB-dep_rcpt-like"/>
</dbReference>
<evidence type="ECO:0000256" key="1">
    <source>
        <dbReference type="ARBA" id="ARBA00004571"/>
    </source>
</evidence>
<dbReference type="EMBL" id="JAODOP010000004">
    <property type="protein sequence ID" value="MEF3835173.1"/>
    <property type="molecule type" value="Genomic_DNA"/>
</dbReference>
<dbReference type="Gene3D" id="2.40.170.20">
    <property type="entry name" value="TonB-dependent receptor, beta-barrel domain"/>
    <property type="match status" value="1"/>
</dbReference>
<dbReference type="InterPro" id="IPR036942">
    <property type="entry name" value="Beta-barrel_TonB_sf"/>
</dbReference>
<dbReference type="Pfam" id="PF00593">
    <property type="entry name" value="TonB_dep_Rec_b-barrel"/>
    <property type="match status" value="1"/>
</dbReference>
<keyword evidence="5 9" id="KW-0798">TonB box</keyword>
<comment type="similarity">
    <text evidence="8 9">Belongs to the TonB-dependent receptor family.</text>
</comment>
<dbReference type="Gene3D" id="2.170.130.10">
    <property type="entry name" value="TonB-dependent receptor, plug domain"/>
    <property type="match status" value="1"/>
</dbReference>
<proteinExistence type="inferred from homology"/>
<keyword evidence="4 8" id="KW-0812">Transmembrane</keyword>
<evidence type="ECO:0000259" key="12">
    <source>
        <dbReference type="Pfam" id="PF07715"/>
    </source>
</evidence>
<evidence type="ECO:0000259" key="11">
    <source>
        <dbReference type="Pfam" id="PF00593"/>
    </source>
</evidence>
<evidence type="ECO:0000313" key="14">
    <source>
        <dbReference type="Proteomes" id="UP001337305"/>
    </source>
</evidence>
<evidence type="ECO:0000256" key="3">
    <source>
        <dbReference type="ARBA" id="ARBA00022452"/>
    </source>
</evidence>
<evidence type="ECO:0000256" key="9">
    <source>
        <dbReference type="RuleBase" id="RU003357"/>
    </source>
</evidence>
<evidence type="ECO:0000256" key="5">
    <source>
        <dbReference type="ARBA" id="ARBA00023077"/>
    </source>
</evidence>